<dbReference type="Gene3D" id="3.40.50.720">
    <property type="entry name" value="NAD(P)-binding Rossmann-like Domain"/>
    <property type="match status" value="1"/>
</dbReference>
<accession>F8NH26</accession>
<evidence type="ECO:0000313" key="5">
    <source>
        <dbReference type="EMBL" id="EGO29883.1"/>
    </source>
</evidence>
<dbReference type="InterPro" id="IPR051468">
    <property type="entry name" value="Fungal_SecMetab_SDRs"/>
</dbReference>
<dbReference type="OrthoDB" id="9876299at2759"/>
<sequence length="244" mass="26036">MDRSYTWLVTGASRGIGFELVKQLLTAPTTHSVFAACRNPAGANGLNALAHGSPEFHSQSHPALHVVQMDVTDENSINAAKEEVKEILNGRGLDYLINNAGISVRDDRANTFTAKDLTASIVANVVGPALVTRTFIPLIEQSAKKVVVNISSALASIGIDYGGELASYSISKAALNMLTYKQWKERPDLVPFAVDPGWVKTDMGGTSAALETHESASGILHVVSGATPEYAGRFISYKGEPVPW</sequence>
<dbReference type="GO" id="GO:0005737">
    <property type="term" value="C:cytoplasm"/>
    <property type="evidence" value="ECO:0007669"/>
    <property type="project" value="TreeGrafter"/>
</dbReference>
<protein>
    <recommendedName>
        <fullName evidence="6">NAD(P)-binding protein</fullName>
    </recommendedName>
</protein>
<dbReference type="GeneID" id="18817677"/>
<evidence type="ECO:0000256" key="3">
    <source>
        <dbReference type="ARBA" id="ARBA00023002"/>
    </source>
</evidence>
<dbReference type="InterPro" id="IPR002347">
    <property type="entry name" value="SDR_fam"/>
</dbReference>
<dbReference type="EMBL" id="GL945429">
    <property type="protein sequence ID" value="EGO29883.1"/>
    <property type="molecule type" value="Genomic_DNA"/>
</dbReference>
<evidence type="ECO:0008006" key="6">
    <source>
        <dbReference type="Google" id="ProtNLM"/>
    </source>
</evidence>
<name>F8NH26_SERL9</name>
<dbReference type="AlphaFoldDB" id="F8NH26"/>
<evidence type="ECO:0000256" key="1">
    <source>
        <dbReference type="ARBA" id="ARBA00006484"/>
    </source>
</evidence>
<dbReference type="CDD" id="cd05325">
    <property type="entry name" value="carb_red_sniffer_like_SDR_c"/>
    <property type="match status" value="1"/>
</dbReference>
<dbReference type="GO" id="GO:0016491">
    <property type="term" value="F:oxidoreductase activity"/>
    <property type="evidence" value="ECO:0007669"/>
    <property type="project" value="UniProtKB-KW"/>
</dbReference>
<evidence type="ECO:0000256" key="2">
    <source>
        <dbReference type="ARBA" id="ARBA00022857"/>
    </source>
</evidence>
<comment type="similarity">
    <text evidence="1 4">Belongs to the short-chain dehydrogenases/reductases (SDR) family.</text>
</comment>
<dbReference type="Pfam" id="PF00106">
    <property type="entry name" value="adh_short"/>
    <property type="match status" value="1"/>
</dbReference>
<dbReference type="PANTHER" id="PTHR43544:SF7">
    <property type="entry name" value="NADB-LER2"/>
    <property type="match status" value="1"/>
</dbReference>
<organism>
    <name type="scientific">Serpula lacrymans var. lacrymans (strain S7.9)</name>
    <name type="common">Dry rot fungus</name>
    <dbReference type="NCBI Taxonomy" id="578457"/>
    <lineage>
        <taxon>Eukaryota</taxon>
        <taxon>Fungi</taxon>
        <taxon>Dikarya</taxon>
        <taxon>Basidiomycota</taxon>
        <taxon>Agaricomycotina</taxon>
        <taxon>Agaricomycetes</taxon>
        <taxon>Agaricomycetidae</taxon>
        <taxon>Boletales</taxon>
        <taxon>Coniophorineae</taxon>
        <taxon>Serpulaceae</taxon>
        <taxon>Serpula</taxon>
    </lineage>
</organism>
<dbReference type="SUPFAM" id="SSF51735">
    <property type="entry name" value="NAD(P)-binding Rossmann-fold domains"/>
    <property type="match status" value="1"/>
</dbReference>
<proteinExistence type="inferred from homology"/>
<reference evidence="5" key="1">
    <citation type="submission" date="2011-04" db="EMBL/GenBank/DDBJ databases">
        <title>Evolution of plant cell wall degrading machinery underlies the functional diversity of forest fungi.</title>
        <authorList>
            <consortium name="US DOE Joint Genome Institute (JGI-PGF)"/>
            <person name="Eastwood D.C."/>
            <person name="Floudas D."/>
            <person name="Binder M."/>
            <person name="Majcherczyk A."/>
            <person name="Schneider P."/>
            <person name="Aerts A."/>
            <person name="Asiegbu F.O."/>
            <person name="Baker S.E."/>
            <person name="Barry K."/>
            <person name="Bendiksby M."/>
            <person name="Blumentritt M."/>
            <person name="Coutinho P.M."/>
            <person name="Cullen D."/>
            <person name="Cullen D."/>
            <person name="Gathman A."/>
            <person name="Goodell B."/>
            <person name="Henrissat B."/>
            <person name="Ihrmark K."/>
            <person name="Kauserud H."/>
            <person name="Kohler A."/>
            <person name="LaButti K."/>
            <person name="Lapidus A."/>
            <person name="Lavin J.L."/>
            <person name="Lee Y.-H."/>
            <person name="Lindquist E."/>
            <person name="Lilly W."/>
            <person name="Lucas S."/>
            <person name="Morin E."/>
            <person name="Murat C."/>
            <person name="Oguiza J.A."/>
            <person name="Park J."/>
            <person name="Pisabarro A.G."/>
            <person name="Riley R."/>
            <person name="Rosling A."/>
            <person name="Salamov A."/>
            <person name="Schmidt O."/>
            <person name="Schmutz J."/>
            <person name="Skrede I."/>
            <person name="Stenlid J."/>
            <person name="Wiebenga A."/>
            <person name="Xie X."/>
            <person name="Kues U."/>
            <person name="Hibbett D.S."/>
            <person name="Hoffmeister D."/>
            <person name="Hogberg N."/>
            <person name="Martin F."/>
            <person name="Grigoriev I.V."/>
            <person name="Watkinson S.C."/>
        </authorList>
    </citation>
    <scope>NUCLEOTIDE SEQUENCE</scope>
    <source>
        <strain evidence="5">S7.9</strain>
    </source>
</reference>
<dbReference type="PRINTS" id="PR00081">
    <property type="entry name" value="GDHRDH"/>
</dbReference>
<dbReference type="InterPro" id="IPR036291">
    <property type="entry name" value="NAD(P)-bd_dom_sf"/>
</dbReference>
<keyword evidence="3" id="KW-0560">Oxidoreductase</keyword>
<evidence type="ECO:0000256" key="4">
    <source>
        <dbReference type="RuleBase" id="RU000363"/>
    </source>
</evidence>
<dbReference type="KEGG" id="sla:SERLADRAFT_458221"/>
<gene>
    <name evidence="5" type="ORF">SERLADRAFT_458221</name>
</gene>
<dbReference type="PANTHER" id="PTHR43544">
    <property type="entry name" value="SHORT-CHAIN DEHYDROGENASE/REDUCTASE"/>
    <property type="match status" value="1"/>
</dbReference>
<dbReference type="PRINTS" id="PR00080">
    <property type="entry name" value="SDRFAMILY"/>
</dbReference>
<dbReference type="Proteomes" id="UP000008064">
    <property type="component" value="Unassembled WGS sequence"/>
</dbReference>
<keyword evidence="2" id="KW-0521">NADP</keyword>
<dbReference type="HOGENOM" id="CLU_010194_9_1_1"/>
<dbReference type="RefSeq" id="XP_007314125.1">
    <property type="nucleotide sequence ID" value="XM_007314063.1"/>
</dbReference>